<dbReference type="EMBL" id="LVKK01000056">
    <property type="protein sequence ID" value="OAG38412.1"/>
    <property type="molecule type" value="Genomic_DNA"/>
</dbReference>
<feature type="compositionally biased region" description="Polar residues" evidence="1">
    <location>
        <begin position="16"/>
        <end position="32"/>
    </location>
</feature>
<gene>
    <name evidence="2" type="ORF">AYO21_07395</name>
</gene>
<evidence type="ECO:0000256" key="1">
    <source>
        <dbReference type="SAM" id="MobiDB-lite"/>
    </source>
</evidence>
<dbReference type="OrthoDB" id="4151708at2759"/>
<sequence length="187" mass="20557">MTTSTAPHPASKRSKSQTIVQGPSPHPTSSAPVETIPMSKLTHSAELDEYTASMRNYLASVDHAGQDDSRSSGSDTDSRRSSVRSERVDGGEREKSPEFRWMDLASLRREHGSVNLSLPSAGKGTENRIAKSTVKSTSHHHHHHHHHQIGKDPRQLQRDHRSSSPGGKALLSKRHAKQAEAKSTEKN</sequence>
<evidence type="ECO:0000313" key="2">
    <source>
        <dbReference type="EMBL" id="OAG38412.1"/>
    </source>
</evidence>
<proteinExistence type="predicted"/>
<dbReference type="GeneID" id="34602550"/>
<dbReference type="RefSeq" id="XP_022510364.1">
    <property type="nucleotide sequence ID" value="XM_022657351.1"/>
</dbReference>
<evidence type="ECO:0000313" key="3">
    <source>
        <dbReference type="Proteomes" id="UP000077002"/>
    </source>
</evidence>
<feature type="compositionally biased region" description="Basic and acidic residues" evidence="1">
    <location>
        <begin position="64"/>
        <end position="112"/>
    </location>
</feature>
<reference evidence="2 3" key="1">
    <citation type="submission" date="2016-03" db="EMBL/GenBank/DDBJ databases">
        <title>Draft genome sequence of the Fonsecaea monophora CBS 269.37.</title>
        <authorList>
            <person name="Bombassaro A."/>
            <person name="Vinicius W.A."/>
            <person name="De Hoog S."/>
            <person name="Sun J."/>
            <person name="Souza E.M."/>
            <person name="Raittz R.T."/>
            <person name="Costa F."/>
            <person name="Leao A.C."/>
            <person name="Tadra-Sfeir M.Z."/>
            <person name="Baura V."/>
            <person name="Balsanelli E."/>
            <person name="Pedrosa F.O."/>
            <person name="Moreno L.F."/>
            <person name="Steffens M.B."/>
            <person name="Xi L."/>
            <person name="Bocca A.L."/>
            <person name="Felipe M.S."/>
            <person name="Teixeira M."/>
            <person name="Telles Filho F.Q."/>
            <person name="Azevedo C.M."/>
            <person name="Gomes R."/>
            <person name="Vicente V.A."/>
        </authorList>
    </citation>
    <scope>NUCLEOTIDE SEQUENCE [LARGE SCALE GENOMIC DNA]</scope>
    <source>
        <strain evidence="2 3">CBS 269.37</strain>
    </source>
</reference>
<comment type="caution">
    <text evidence="2">The sequence shown here is derived from an EMBL/GenBank/DDBJ whole genome shotgun (WGS) entry which is preliminary data.</text>
</comment>
<dbReference type="Proteomes" id="UP000077002">
    <property type="component" value="Unassembled WGS sequence"/>
</dbReference>
<name>A0A177F4Z5_9EURO</name>
<accession>A0A177F4Z5</accession>
<feature type="compositionally biased region" description="Basic and acidic residues" evidence="1">
    <location>
        <begin position="149"/>
        <end position="162"/>
    </location>
</feature>
<protein>
    <submittedName>
        <fullName evidence="2">Uncharacterized protein</fullName>
    </submittedName>
</protein>
<feature type="compositionally biased region" description="Basic residues" evidence="1">
    <location>
        <begin position="137"/>
        <end position="148"/>
    </location>
</feature>
<feature type="compositionally biased region" description="Basic and acidic residues" evidence="1">
    <location>
        <begin position="177"/>
        <end position="187"/>
    </location>
</feature>
<feature type="region of interest" description="Disordered" evidence="1">
    <location>
        <begin position="58"/>
        <end position="187"/>
    </location>
</feature>
<feature type="region of interest" description="Disordered" evidence="1">
    <location>
        <begin position="1"/>
        <end position="42"/>
    </location>
</feature>
<dbReference type="AlphaFoldDB" id="A0A177F4Z5"/>
<keyword evidence="3" id="KW-1185">Reference proteome</keyword>
<organism evidence="2 3">
    <name type="scientific">Fonsecaea monophora</name>
    <dbReference type="NCBI Taxonomy" id="254056"/>
    <lineage>
        <taxon>Eukaryota</taxon>
        <taxon>Fungi</taxon>
        <taxon>Dikarya</taxon>
        <taxon>Ascomycota</taxon>
        <taxon>Pezizomycotina</taxon>
        <taxon>Eurotiomycetes</taxon>
        <taxon>Chaetothyriomycetidae</taxon>
        <taxon>Chaetothyriales</taxon>
        <taxon>Herpotrichiellaceae</taxon>
        <taxon>Fonsecaea</taxon>
    </lineage>
</organism>